<dbReference type="RefSeq" id="WP_043218642.1">
    <property type="nucleotide sequence ID" value="NZ_CP007511.1"/>
</dbReference>
<dbReference type="NCBIfam" id="NF038263">
    <property type="entry name" value="prot_phos_SiaA"/>
    <property type="match status" value="1"/>
</dbReference>
<gene>
    <name evidence="5" type="ORF">CL52_03975</name>
    <name evidence="6" type="ORF">SAMN05660875_107166</name>
</gene>
<accession>A0A8D3XZ57</accession>
<dbReference type="KEGG" id="pbm:CL52_03975"/>
<dbReference type="CDD" id="cd06225">
    <property type="entry name" value="HAMP"/>
    <property type="match status" value="1"/>
</dbReference>
<evidence type="ECO:0000256" key="2">
    <source>
        <dbReference type="SAM" id="Coils"/>
    </source>
</evidence>
<dbReference type="GO" id="GO:0016791">
    <property type="term" value="F:phosphatase activity"/>
    <property type="evidence" value="ECO:0007669"/>
    <property type="project" value="TreeGrafter"/>
</dbReference>
<feature type="transmembrane region" description="Helical" evidence="3">
    <location>
        <begin position="312"/>
        <end position="334"/>
    </location>
</feature>
<dbReference type="PANTHER" id="PTHR43156">
    <property type="entry name" value="STAGE II SPORULATION PROTEIN E-RELATED"/>
    <property type="match status" value="1"/>
</dbReference>
<dbReference type="Proteomes" id="UP000182276">
    <property type="component" value="Unassembled WGS sequence"/>
</dbReference>
<dbReference type="Pfam" id="PF07228">
    <property type="entry name" value="SpoIIE"/>
    <property type="match status" value="1"/>
</dbReference>
<reference evidence="5 7" key="3">
    <citation type="journal article" name="Genome Announc.">
        <title>Complete Genome Sequence of Pseudomonas balearica DSM 6083T.</title>
        <authorList>
            <person name="Bennasar-Figueras A."/>
            <person name="Salva-Serra F."/>
            <person name="Jaen-Luchoro D."/>
            <person name="Segui C."/>
            <person name="Aliaga F."/>
            <person name="Busquets A."/>
            <person name="Gomila M."/>
            <person name="Moore E.R."/>
            <person name="Lalucat J."/>
        </authorList>
    </citation>
    <scope>NUCLEOTIDE SEQUENCE [LARGE SCALE GENOMIC DNA]</scope>
    <source>
        <strain evidence="7">DSM 6083</strain>
        <strain evidence="5">DSM6083</strain>
    </source>
</reference>
<sequence>MAALGLRGKSLLALLLSCLLAFAFAGFIGYQALEGVQSRFGEAYAKNLVQLNRERVFAPVSRELALAQRLAGSQITLAWLQNEQDPAWRELFFREAAAFQQTLSDHLYFAASARGQGYYANGPGQEPSQQPRYRLEQGNPRDAWFFQALRETTPYQINVDRSVVTGELKVWFNVLVHGSDGQALGLVGSGLDLSHFVKQFTAADKSGVESMVLDVYGSILIHPDQDLVTLNAAQGRSLSTSLLGMLTAPEDATEVRGVMSDARQAPGEVMMLKVAINGAPRLLALSWIPELQWFVASVVDLSTAQVIELRPLLPAIALFVLLIVALIGGGAWLVEKRVLKPLRQLRRSAQALAAGEYGAPLPTDRDDEIGELSAAFGAMAQQVRRHTHELEDRVRERTRELEQANREMAAAHKKIDDSIDYASIIQRAILPNRQMVSTLGERHAVLWRPRDVVGGDFYVFRASERGCLFGVVDCAGHGVPGALMTMLAHAAIDQAIDAIGIEDPAAALSRTDMIVRGMLREEGMPRGLATNMDLGLAFVDLQQREVVYAGAKIALYYCDGEDVREIRAARRAIADKRAGEYHNSRVELRPGRTFYMTTDGFLDQAGGDDGFGFGNSRFEELIRQHARLPLDEQGEAFSAALERYQGDYPQRDDITMLCFRFD</sequence>
<reference evidence="6 8" key="2">
    <citation type="submission" date="2016-10" db="EMBL/GenBank/DDBJ databases">
        <authorList>
            <person name="Varghese N."/>
            <person name="Submissions S."/>
        </authorList>
    </citation>
    <scope>NUCLEOTIDE SEQUENCE [LARGE SCALE GENOMIC DNA]</scope>
    <source>
        <strain evidence="6 8">DSM 6083</strain>
    </source>
</reference>
<dbReference type="InterPro" id="IPR001932">
    <property type="entry name" value="PPM-type_phosphatase-like_dom"/>
</dbReference>
<dbReference type="InterPro" id="IPR036457">
    <property type="entry name" value="PPM-type-like_dom_sf"/>
</dbReference>
<proteinExistence type="predicted"/>
<feature type="domain" description="HAMP" evidence="4">
    <location>
        <begin position="336"/>
        <end position="388"/>
    </location>
</feature>
<dbReference type="InterPro" id="IPR052016">
    <property type="entry name" value="Bact_Sigma-Reg"/>
</dbReference>
<dbReference type="GeneID" id="77259073"/>
<dbReference type="Gene3D" id="3.60.40.10">
    <property type="entry name" value="PPM-type phosphatase domain"/>
    <property type="match status" value="1"/>
</dbReference>
<keyword evidence="5" id="KW-0808">Transferase</keyword>
<dbReference type="GO" id="GO:0016301">
    <property type="term" value="F:kinase activity"/>
    <property type="evidence" value="ECO:0007669"/>
    <property type="project" value="UniProtKB-KW"/>
</dbReference>
<keyword evidence="5" id="KW-0418">Kinase</keyword>
<evidence type="ECO:0000259" key="4">
    <source>
        <dbReference type="PROSITE" id="PS50885"/>
    </source>
</evidence>
<evidence type="ECO:0000313" key="6">
    <source>
        <dbReference type="EMBL" id="SDM68680.1"/>
    </source>
</evidence>
<evidence type="ECO:0000313" key="8">
    <source>
        <dbReference type="Proteomes" id="UP000182276"/>
    </source>
</evidence>
<dbReference type="PROSITE" id="PS50885">
    <property type="entry name" value="HAMP"/>
    <property type="match status" value="1"/>
</dbReference>
<organism evidence="5 7">
    <name type="scientific">Stutzerimonas balearica DSM 6083</name>
    <dbReference type="NCBI Taxonomy" id="1123016"/>
    <lineage>
        <taxon>Bacteria</taxon>
        <taxon>Pseudomonadati</taxon>
        <taxon>Pseudomonadota</taxon>
        <taxon>Gammaproteobacteria</taxon>
        <taxon>Pseudomonadales</taxon>
        <taxon>Pseudomonadaceae</taxon>
        <taxon>Stutzerimonas</taxon>
    </lineage>
</organism>
<evidence type="ECO:0000256" key="3">
    <source>
        <dbReference type="SAM" id="Phobius"/>
    </source>
</evidence>
<dbReference type="Pfam" id="PF00672">
    <property type="entry name" value="HAMP"/>
    <property type="match status" value="1"/>
</dbReference>
<keyword evidence="3" id="KW-0812">Transmembrane</keyword>
<evidence type="ECO:0000256" key="1">
    <source>
        <dbReference type="ARBA" id="ARBA00022801"/>
    </source>
</evidence>
<keyword evidence="3" id="KW-1133">Transmembrane helix</keyword>
<dbReference type="SMART" id="SM00331">
    <property type="entry name" value="PP2C_SIG"/>
    <property type="match status" value="1"/>
</dbReference>
<dbReference type="Gene3D" id="6.10.340.10">
    <property type="match status" value="1"/>
</dbReference>
<dbReference type="Gene3D" id="3.30.450.20">
    <property type="entry name" value="PAS domain"/>
    <property type="match status" value="2"/>
</dbReference>
<evidence type="ECO:0000313" key="5">
    <source>
        <dbReference type="EMBL" id="AJE14231.1"/>
    </source>
</evidence>
<keyword evidence="3" id="KW-0472">Membrane</keyword>
<keyword evidence="1" id="KW-0378">Hydrolase</keyword>
<protein>
    <submittedName>
        <fullName evidence="5">Histidine kinase</fullName>
    </submittedName>
    <submittedName>
        <fullName evidence="6">Serine phosphatase RsbU, regulator of sigma subunit</fullName>
    </submittedName>
</protein>
<dbReference type="PANTHER" id="PTHR43156:SF9">
    <property type="entry name" value="HAMP DOMAIN-CONTAINING PROTEIN"/>
    <property type="match status" value="1"/>
</dbReference>
<keyword evidence="8" id="KW-1185">Reference proteome</keyword>
<dbReference type="GO" id="GO:0016020">
    <property type="term" value="C:membrane"/>
    <property type="evidence" value="ECO:0007669"/>
    <property type="project" value="InterPro"/>
</dbReference>
<dbReference type="AlphaFoldDB" id="A0A8D3XZ57"/>
<evidence type="ECO:0000313" key="7">
    <source>
        <dbReference type="Proteomes" id="UP000031271"/>
    </source>
</evidence>
<dbReference type="SUPFAM" id="SSF158472">
    <property type="entry name" value="HAMP domain-like"/>
    <property type="match status" value="1"/>
</dbReference>
<reference evidence="7" key="1">
    <citation type="submission" date="2014-03" db="EMBL/GenBank/DDBJ databases">
        <title>Complete genome of Pseudomonas balearica DSM 6083T, a sewage water isolate from an enrichment with 2-methylnaphthalene.</title>
        <authorList>
            <person name="Salva-Serra F."/>
            <person name="Jaen-Luchoro D."/>
            <person name="Busquets A."/>
            <person name="Pena A."/>
            <person name="Gomila M."/>
            <person name="Bosch R."/>
            <person name="Nogales B."/>
            <person name="Garcia-Valdes E."/>
            <person name="Lalucat J."/>
            <person name="Bennasar A."/>
        </authorList>
    </citation>
    <scope>NUCLEOTIDE SEQUENCE [LARGE SCALE GENOMIC DNA]</scope>
    <source>
        <strain evidence="7">DSM 6083</strain>
    </source>
</reference>
<feature type="coiled-coil region" evidence="2">
    <location>
        <begin position="387"/>
        <end position="414"/>
    </location>
</feature>
<keyword evidence="2" id="KW-0175">Coiled coil</keyword>
<dbReference type="InterPro" id="IPR003660">
    <property type="entry name" value="HAMP_dom"/>
</dbReference>
<dbReference type="EMBL" id="CP007511">
    <property type="protein sequence ID" value="AJE14231.1"/>
    <property type="molecule type" value="Genomic_DNA"/>
</dbReference>
<dbReference type="EMBL" id="FNHO01000007">
    <property type="protein sequence ID" value="SDM68680.1"/>
    <property type="molecule type" value="Genomic_DNA"/>
</dbReference>
<name>A0A8D3XZ57_9GAMM</name>
<dbReference type="SUPFAM" id="SSF81606">
    <property type="entry name" value="PP2C-like"/>
    <property type="match status" value="1"/>
</dbReference>
<dbReference type="Proteomes" id="UP000031271">
    <property type="component" value="Chromosome"/>
</dbReference>
<dbReference type="SMART" id="SM00304">
    <property type="entry name" value="HAMP"/>
    <property type="match status" value="1"/>
</dbReference>
<dbReference type="GO" id="GO:0007165">
    <property type="term" value="P:signal transduction"/>
    <property type="evidence" value="ECO:0007669"/>
    <property type="project" value="InterPro"/>
</dbReference>